<dbReference type="SUPFAM" id="SSF52540">
    <property type="entry name" value="P-loop containing nucleoside triphosphate hydrolases"/>
    <property type="match status" value="1"/>
</dbReference>
<dbReference type="GO" id="GO:0003677">
    <property type="term" value="F:DNA binding"/>
    <property type="evidence" value="ECO:0007669"/>
    <property type="project" value="InterPro"/>
</dbReference>
<dbReference type="PANTHER" id="PTHR47396">
    <property type="entry name" value="TYPE I RESTRICTION ENZYME ECOKI R PROTEIN"/>
    <property type="match status" value="1"/>
</dbReference>
<gene>
    <name evidence="2" type="ORF">SAMEA2275630_05021</name>
</gene>
<organism evidence="2 3">
    <name type="scientific">Mycobacteroides abscessus subsp. massiliense</name>
    <dbReference type="NCBI Taxonomy" id="1962118"/>
    <lineage>
        <taxon>Bacteria</taxon>
        <taxon>Bacillati</taxon>
        <taxon>Actinomycetota</taxon>
        <taxon>Actinomycetes</taxon>
        <taxon>Mycobacteriales</taxon>
        <taxon>Mycobacteriaceae</taxon>
        <taxon>Mycobacteroides</taxon>
        <taxon>Mycobacteroides abscessus</taxon>
    </lineage>
</organism>
<dbReference type="Gene3D" id="3.40.50.300">
    <property type="entry name" value="P-loop containing nucleotide triphosphate hydrolases"/>
    <property type="match status" value="2"/>
</dbReference>
<dbReference type="InterPro" id="IPR006935">
    <property type="entry name" value="Helicase/UvrB_N"/>
</dbReference>
<dbReference type="GO" id="GO:0016787">
    <property type="term" value="F:hydrolase activity"/>
    <property type="evidence" value="ECO:0007669"/>
    <property type="project" value="InterPro"/>
</dbReference>
<evidence type="ECO:0000313" key="2">
    <source>
        <dbReference type="EMBL" id="SKZ50570.1"/>
    </source>
</evidence>
<dbReference type="InterPro" id="IPR014001">
    <property type="entry name" value="Helicase_ATP-bd"/>
</dbReference>
<reference evidence="2 3" key="1">
    <citation type="submission" date="2016-11" db="EMBL/GenBank/DDBJ databases">
        <authorList>
            <consortium name="Pathogen Informatics"/>
        </authorList>
    </citation>
    <scope>NUCLEOTIDE SEQUENCE [LARGE SCALE GENOMIC DNA]</scope>
    <source>
        <strain evidence="2 3">1168</strain>
    </source>
</reference>
<dbReference type="RefSeq" id="WP_005064969.1">
    <property type="nucleotide sequence ID" value="NZ_CP119725.1"/>
</dbReference>
<evidence type="ECO:0000259" key="1">
    <source>
        <dbReference type="PROSITE" id="PS51192"/>
    </source>
</evidence>
<dbReference type="InterPro" id="IPR050742">
    <property type="entry name" value="Helicase_Restrict-Modif_Enz"/>
</dbReference>
<dbReference type="EMBL" id="FVQL01000001">
    <property type="protein sequence ID" value="SKZ50570.1"/>
    <property type="molecule type" value="Genomic_DNA"/>
</dbReference>
<dbReference type="GO" id="GO:0005524">
    <property type="term" value="F:ATP binding"/>
    <property type="evidence" value="ECO:0007669"/>
    <property type="project" value="InterPro"/>
</dbReference>
<dbReference type="PANTHER" id="PTHR47396:SF1">
    <property type="entry name" value="ATP-DEPENDENT HELICASE IRC3-RELATED"/>
    <property type="match status" value="1"/>
</dbReference>
<feature type="domain" description="Helicase ATP-binding" evidence="1">
    <location>
        <begin position="37"/>
        <end position="252"/>
    </location>
</feature>
<comment type="caution">
    <text evidence="2">The sequence shown here is derived from an EMBL/GenBank/DDBJ whole genome shotgun (WGS) entry which is preliminary data.</text>
</comment>
<dbReference type="Proteomes" id="UP000190366">
    <property type="component" value="Unassembled WGS sequence"/>
</dbReference>
<name>A0AB38DLZ8_9MYCO</name>
<dbReference type="InterPro" id="IPR027417">
    <property type="entry name" value="P-loop_NTPase"/>
</dbReference>
<evidence type="ECO:0000313" key="3">
    <source>
        <dbReference type="Proteomes" id="UP000190366"/>
    </source>
</evidence>
<dbReference type="Pfam" id="PF04851">
    <property type="entry name" value="ResIII"/>
    <property type="match status" value="1"/>
</dbReference>
<accession>A0AB38DLZ8</accession>
<dbReference type="SMART" id="SM00487">
    <property type="entry name" value="DEXDc"/>
    <property type="match status" value="1"/>
</dbReference>
<dbReference type="PROSITE" id="PS51192">
    <property type="entry name" value="HELICASE_ATP_BIND_1"/>
    <property type="match status" value="1"/>
</dbReference>
<sequence length="1132" mass="127219">MADSQALRKVRYADKFRGYQGQAIAMARKYRRSFHDEDGAQGLDAALVYHPTGTGKTAVIAGLTHAAHEIGNVLVLTTREVIRDQLVRELSGGLFIDENKFALPMRHKLSKVCFAVAESRQLLGTALALHAATRKRIPDQVVREFSQRQFERLAPEPDIDIVSHLHEQNSVLILTVQMLARLHRGRTGQSPIYDVLRQHVDLVVFDEGHYEPAPRYSEAVRDLGRPTVLLTATPFPNDLKAFRITPEHVDIYRFTQAVQQQHIREVQIVQRTPTRDPDKFCADVLDFCTSVWGPDPGQWTRRIIIRCDDVECVTRLGEAFIAHGFKDRVIGIHDRYTNPGQGDGQPWQYRTVPAPSETQALVWIHQHKLLEGVDDHRFQILAFFNPPTNVRAIVQQIGRVVRTKPGGQDAGNAYVLDYFAGRIARYWSLYRGYDAAATPEAVTMTASRFYLTRFTAALPQFDYIDQKFRQRLDLFDHDQQAQLTDTIADEIFFKRTVALRQIPNTLTIQDVVPLLEIALKEGDYEYQRFDVSKICPNTALFLCSRVNNVDFLNTYFFPEPHLEARLVMLFPEHALLASTSTAGASVKDGLGILARYDPTRLERLLLPGNDNRGRITSVSSKNMNLSSRAVRGRVVYAASMADIPAALDEHGHVVSTVTGYNGSAPQVIDHLEYQVSVLADELARSGATTEGPGTGATLVRRYVGIASGHVTEYLPPLRIKAFRTWVQSLANQMDDPARYDRVFSRYAELAVGETVSGAAQNLLLDFTELTELYRHRLTGQCVISDDVCADRLGDPYGTPEQPAAQFIMTINDTPYTIAATFNTSSKRYRIECPALDYDFIPIDDRDGSLIRAINQMQAFTVVPEDRDRIYAHGSFYAPSLKFGPDRFNPNGFPIGHLLYPSQQFKSKETEKGDKVIGGNRYQTHSLFGLIDSWKSGFDTAELDLDPHWVRRSGYVPESLSFSPTALIVDDMGCECADFIIADTLGRRVVLIHGKASETWRPYSASALQEICAQAQKNTALFSSREPRMPPNITLWDKAHNFNNLSVAKRIRKPNRDTAERIWHDQLAPLLANPLTSREIWLVLGNMLSASEIIAQLKTDRPAAEVLQLTQLLHTTMEAARGVAANLRIFCSP</sequence>
<protein>
    <submittedName>
        <fullName evidence="2">Type III restriction enzyme, res subunit</fullName>
    </submittedName>
</protein>
<dbReference type="AlphaFoldDB" id="A0AB38DLZ8"/>
<proteinExistence type="predicted"/>
<dbReference type="GO" id="GO:0005829">
    <property type="term" value="C:cytosol"/>
    <property type="evidence" value="ECO:0007669"/>
    <property type="project" value="TreeGrafter"/>
</dbReference>